<dbReference type="Gene3D" id="1.10.510.10">
    <property type="entry name" value="Transferase(Phosphotransferase) domain 1"/>
    <property type="match status" value="1"/>
</dbReference>
<dbReference type="InterPro" id="IPR005189">
    <property type="entry name" value="Focal_adhesion_kin_target_dom"/>
</dbReference>
<dbReference type="SUPFAM" id="SSF50729">
    <property type="entry name" value="PH domain-like"/>
    <property type="match status" value="1"/>
</dbReference>
<evidence type="ECO:0000256" key="9">
    <source>
        <dbReference type="ARBA" id="ARBA00022741"/>
    </source>
</evidence>
<dbReference type="GO" id="GO:0004713">
    <property type="term" value="F:protein tyrosine kinase activity"/>
    <property type="evidence" value="ECO:0007669"/>
    <property type="project" value="UniProtKB-KW"/>
</dbReference>
<keyword evidence="13" id="KW-0472">Membrane</keyword>
<feature type="region of interest" description="Disordered" evidence="17">
    <location>
        <begin position="655"/>
        <end position="689"/>
    </location>
</feature>
<dbReference type="Pfam" id="PF07714">
    <property type="entry name" value="PK_Tyr_Ser-Thr"/>
    <property type="match status" value="1"/>
</dbReference>
<evidence type="ECO:0000256" key="6">
    <source>
        <dbReference type="ARBA" id="ARBA00022490"/>
    </source>
</evidence>
<dbReference type="SUPFAM" id="SSF54236">
    <property type="entry name" value="Ubiquitin-like"/>
    <property type="match status" value="1"/>
</dbReference>
<evidence type="ECO:0000256" key="14">
    <source>
        <dbReference type="ARBA" id="ARBA00023137"/>
    </source>
</evidence>
<evidence type="ECO:0000256" key="12">
    <source>
        <dbReference type="ARBA" id="ARBA00022949"/>
    </source>
</evidence>
<dbReference type="InterPro" id="IPR008266">
    <property type="entry name" value="Tyr_kinase_AS"/>
</dbReference>
<dbReference type="GO" id="GO:0007172">
    <property type="term" value="P:signal complex assembly"/>
    <property type="evidence" value="ECO:0007669"/>
    <property type="project" value="InterPro"/>
</dbReference>
<feature type="region of interest" description="Disordered" evidence="17">
    <location>
        <begin position="730"/>
        <end position="778"/>
    </location>
</feature>
<dbReference type="InterPro" id="IPR041390">
    <property type="entry name" value="FADK_N"/>
</dbReference>
<keyword evidence="15" id="KW-0966">Cell projection</keyword>
<dbReference type="InterPro" id="IPR000299">
    <property type="entry name" value="FERM_domain"/>
</dbReference>
<evidence type="ECO:0000256" key="1">
    <source>
        <dbReference type="ARBA" id="ARBA00004246"/>
    </source>
</evidence>
<keyword evidence="10 20" id="KW-0418">Kinase</keyword>
<dbReference type="SMART" id="SM00219">
    <property type="entry name" value="TyrKc"/>
    <property type="match status" value="1"/>
</dbReference>
<dbReference type="Proteomes" id="UP001174909">
    <property type="component" value="Unassembled WGS sequence"/>
</dbReference>
<keyword evidence="9 16" id="KW-0547">Nucleotide-binding</keyword>
<keyword evidence="11 16" id="KW-0067">ATP-binding</keyword>
<dbReference type="GO" id="GO:0042995">
    <property type="term" value="C:cell projection"/>
    <property type="evidence" value="ECO:0007669"/>
    <property type="project" value="UniProtKB-SubCell"/>
</dbReference>
<dbReference type="InterPro" id="IPR017441">
    <property type="entry name" value="Protein_kinase_ATP_BS"/>
</dbReference>
<dbReference type="InterPro" id="IPR000719">
    <property type="entry name" value="Prot_kinase_dom"/>
</dbReference>
<dbReference type="InterPro" id="IPR035963">
    <property type="entry name" value="FERM_2"/>
</dbReference>
<dbReference type="InterPro" id="IPR019748">
    <property type="entry name" value="FERM_central"/>
</dbReference>
<feature type="domain" description="FERM" evidence="19">
    <location>
        <begin position="6"/>
        <end position="322"/>
    </location>
</feature>
<dbReference type="Pfam" id="PF00373">
    <property type="entry name" value="FERM_M"/>
    <property type="match status" value="1"/>
</dbReference>
<dbReference type="Pfam" id="PF21477">
    <property type="entry name" value="FERM_C_FAK1"/>
    <property type="match status" value="1"/>
</dbReference>
<dbReference type="InterPro" id="IPR049385">
    <property type="entry name" value="FAK1-like_FERM_C"/>
</dbReference>
<dbReference type="SMART" id="SM00295">
    <property type="entry name" value="B41"/>
    <property type="match status" value="1"/>
</dbReference>
<dbReference type="Gene3D" id="3.30.200.20">
    <property type="entry name" value="Phosphorylase Kinase, domain 1"/>
    <property type="match status" value="1"/>
</dbReference>
<evidence type="ECO:0000256" key="5">
    <source>
        <dbReference type="ARBA" id="ARBA00022475"/>
    </source>
</evidence>
<accession>A0AA35T8H9</accession>
<evidence type="ECO:0000259" key="19">
    <source>
        <dbReference type="PROSITE" id="PS50057"/>
    </source>
</evidence>
<dbReference type="Pfam" id="PF03623">
    <property type="entry name" value="Focal_AT"/>
    <property type="match status" value="1"/>
</dbReference>
<dbReference type="InterPro" id="IPR036137">
    <property type="entry name" value="Focal_adhe_kin_target_dom_sf"/>
</dbReference>
<evidence type="ECO:0000256" key="17">
    <source>
        <dbReference type="SAM" id="MobiDB-lite"/>
    </source>
</evidence>
<dbReference type="SUPFAM" id="SSF68993">
    <property type="entry name" value="FAT domain of focal adhesion kinase"/>
    <property type="match status" value="1"/>
</dbReference>
<dbReference type="Pfam" id="PF18038">
    <property type="entry name" value="FERM_N_2"/>
    <property type="match status" value="1"/>
</dbReference>
<keyword evidence="21" id="KW-1185">Reference proteome</keyword>
<sequence>MSSGRSVIKVFLVNGESRSVRLDERMEVTDVVRSVLHRLRVNMEVAPQLFSIFLRHRDEGESYWLQPGFTVAEQLASYTARKPLDQWRFMLRMRVLPRTPQHLLTQDPVTFQYFYDQVLHSYLVDSEIAVDNETAVKLGCLELRRFFKDMPQVALKKKENFDMLEKDIGLEKFFKSSLLSSLKRKNLRTMVLHAFQNYESLTMEGCIFQFFSLLSKFHSIDVESFQNCAVGDDQTARLSCVIFVGANCNLEYQLEGGERRFLAAFSDIEDVCYESELMSRGRVVMDVRTAAMAVVIRTATMTMAVHLATLIDAYCMVYTPNPHSRMSGIGRKSYSNPRLSGLYSSLEEERMRGVVDHYGISMATHSFTPGDDYAEVREPDRQVLGRAISPREVMLEERIGEGQFGDVHKGTLYPGTRDEVSVAIKTCKPDASHEGRVKFLEEAAVMKKFDHPHIIKLFGVVSHERQTCIVMELAPLGQLRRYLLSEGSRISKLLLLQYIHQMSSAMVHLEAKSYVHRDIAARNVLVTTPEVVKLADFGLSRGLQDGNYYVASRGKLPIKWMAPESINFRRFTGLSDVWMFGVCCWEIMMRGVKPFVGIKNDEVISKIELGERLPLPADTPAPLFSLMNRCWSYEPEKRPYFRDIEATVADVLEEERQLESLTSRRAPPTAPPTDYAPEKPPYRPHSSQGFMQVKRSSLLSDEETWQHNRMSGNLDDSPALPPRIATRFREISPSPHPRDHTPSPHTNGSETPPPKPPRRISPEIPPEPVLQLRANPPPIVPYSVTTITHGDSPAPQMTSDLRRSESPCHPVAIAPIPPPSILLRGNEGAPTESTPSGGVYYSIPEDGVRSLREDGQFVSSRGSGHGSITGSESSREGEVGVSGEMEEKGEVGEAVGEEEVLGKVTNVVKAVMELSHRVSLSPPDEYLELVKGVGMAMRELLHTVDGIRRKIPVQSHHEMDMAQKVLSSDFNQLITAMKAAQKNANTFLEEVYQKEMLAAAHVVAKNSKLLFDAVVSCLRNARLR</sequence>
<dbReference type="PROSITE" id="PS00109">
    <property type="entry name" value="PROTEIN_KINASE_TYR"/>
    <property type="match status" value="1"/>
</dbReference>
<keyword evidence="12" id="KW-0965">Cell junction</keyword>
<keyword evidence="5" id="KW-1003">Cell membrane</keyword>
<evidence type="ECO:0000256" key="7">
    <source>
        <dbReference type="ARBA" id="ARBA00022553"/>
    </source>
</evidence>
<keyword evidence="8" id="KW-0808">Transferase</keyword>
<dbReference type="Gene3D" id="3.10.20.90">
    <property type="entry name" value="Phosphatidylinositol 3-kinase Catalytic Subunit, Chain A, domain 1"/>
    <property type="match status" value="1"/>
</dbReference>
<comment type="subcellular location">
    <subcellularLocation>
        <location evidence="1">Cell junction</location>
        <location evidence="1">Focal adhesion</location>
    </subcellularLocation>
    <subcellularLocation>
        <location evidence="3">Cell membrane</location>
        <topology evidence="3">Peripheral membrane protein</topology>
        <orientation evidence="3">Cytoplasmic side</orientation>
    </subcellularLocation>
    <subcellularLocation>
        <location evidence="2">Cell projection</location>
    </subcellularLocation>
    <subcellularLocation>
        <location evidence="4">Cytoplasm</location>
    </subcellularLocation>
</comment>
<dbReference type="InterPro" id="IPR001245">
    <property type="entry name" value="Ser-Thr/Tyr_kinase_cat_dom"/>
</dbReference>
<dbReference type="GO" id="GO:0007165">
    <property type="term" value="P:signal transduction"/>
    <property type="evidence" value="ECO:0007669"/>
    <property type="project" value="UniProtKB-ARBA"/>
</dbReference>
<organism evidence="20 21">
    <name type="scientific">Geodia barretti</name>
    <name type="common">Barrett's horny sponge</name>
    <dbReference type="NCBI Taxonomy" id="519541"/>
    <lineage>
        <taxon>Eukaryota</taxon>
        <taxon>Metazoa</taxon>
        <taxon>Porifera</taxon>
        <taxon>Demospongiae</taxon>
        <taxon>Heteroscleromorpha</taxon>
        <taxon>Tetractinellida</taxon>
        <taxon>Astrophorina</taxon>
        <taxon>Geodiidae</taxon>
        <taxon>Geodia</taxon>
    </lineage>
</organism>
<keyword evidence="7" id="KW-0597">Phosphoprotein</keyword>
<evidence type="ECO:0000313" key="21">
    <source>
        <dbReference type="Proteomes" id="UP001174909"/>
    </source>
</evidence>
<evidence type="ECO:0000256" key="3">
    <source>
        <dbReference type="ARBA" id="ARBA00004413"/>
    </source>
</evidence>
<feature type="binding site" evidence="16">
    <location>
        <position position="425"/>
    </location>
    <ligand>
        <name>ATP</name>
        <dbReference type="ChEBI" id="CHEBI:30616"/>
    </ligand>
</feature>
<proteinExistence type="predicted"/>
<dbReference type="Gene3D" id="2.30.29.30">
    <property type="entry name" value="Pleckstrin-homology domain (PH domain)/Phosphotyrosine-binding domain (PTB)"/>
    <property type="match status" value="1"/>
</dbReference>
<dbReference type="InterPro" id="IPR019749">
    <property type="entry name" value="Band_41_domain"/>
</dbReference>
<dbReference type="EMBL" id="CASHTH010003325">
    <property type="protein sequence ID" value="CAI8043408.1"/>
    <property type="molecule type" value="Genomic_DNA"/>
</dbReference>
<evidence type="ECO:0000313" key="20">
    <source>
        <dbReference type="EMBL" id="CAI8043408.1"/>
    </source>
</evidence>
<keyword evidence="14" id="KW-0829">Tyrosine-protein kinase</keyword>
<dbReference type="GO" id="GO:0005925">
    <property type="term" value="C:focal adhesion"/>
    <property type="evidence" value="ECO:0007669"/>
    <property type="project" value="UniProtKB-SubCell"/>
</dbReference>
<evidence type="ECO:0000256" key="13">
    <source>
        <dbReference type="ARBA" id="ARBA00023136"/>
    </source>
</evidence>
<evidence type="ECO:0000256" key="8">
    <source>
        <dbReference type="ARBA" id="ARBA00022679"/>
    </source>
</evidence>
<feature type="domain" description="Protein kinase" evidence="18">
    <location>
        <begin position="393"/>
        <end position="652"/>
    </location>
</feature>
<dbReference type="InterPro" id="IPR020635">
    <property type="entry name" value="Tyr_kinase_cat_dom"/>
</dbReference>
<dbReference type="Gene3D" id="1.20.80.10">
    <property type="match status" value="1"/>
</dbReference>
<keyword evidence="6" id="KW-0963">Cytoplasm</keyword>
<dbReference type="AlphaFoldDB" id="A0AA35T8H9"/>
<dbReference type="InterPro" id="IPR029071">
    <property type="entry name" value="Ubiquitin-like_domsf"/>
</dbReference>
<evidence type="ECO:0000256" key="16">
    <source>
        <dbReference type="PROSITE-ProRule" id="PRU10141"/>
    </source>
</evidence>
<dbReference type="PROSITE" id="PS00107">
    <property type="entry name" value="PROTEIN_KINASE_ATP"/>
    <property type="match status" value="1"/>
</dbReference>
<gene>
    <name evidence="20" type="ORF">GBAR_LOCUS24077</name>
</gene>
<dbReference type="GO" id="GO:0005886">
    <property type="term" value="C:plasma membrane"/>
    <property type="evidence" value="ECO:0007669"/>
    <property type="project" value="UniProtKB-SubCell"/>
</dbReference>
<dbReference type="PANTHER" id="PTHR46221">
    <property type="entry name" value="FERM AND PDZ DOMAIN-CONTAINING PROTEIN FAMILY MEMBER"/>
    <property type="match status" value="1"/>
</dbReference>
<dbReference type="PRINTS" id="PR00109">
    <property type="entry name" value="TYRKINASE"/>
</dbReference>
<evidence type="ECO:0000259" key="18">
    <source>
        <dbReference type="PROSITE" id="PS50011"/>
    </source>
</evidence>
<dbReference type="GO" id="GO:0008284">
    <property type="term" value="P:positive regulation of cell population proliferation"/>
    <property type="evidence" value="ECO:0007669"/>
    <property type="project" value="UniProtKB-ARBA"/>
</dbReference>
<dbReference type="GO" id="GO:0005524">
    <property type="term" value="F:ATP binding"/>
    <property type="evidence" value="ECO:0007669"/>
    <property type="project" value="UniProtKB-UniRule"/>
</dbReference>
<dbReference type="InterPro" id="IPR011009">
    <property type="entry name" value="Kinase-like_dom_sf"/>
</dbReference>
<evidence type="ECO:0000256" key="4">
    <source>
        <dbReference type="ARBA" id="ARBA00004496"/>
    </source>
</evidence>
<evidence type="ECO:0000256" key="11">
    <source>
        <dbReference type="ARBA" id="ARBA00022840"/>
    </source>
</evidence>
<dbReference type="PROSITE" id="PS50011">
    <property type="entry name" value="PROTEIN_KINASE_DOM"/>
    <property type="match status" value="1"/>
</dbReference>
<comment type="caution">
    <text evidence="20">The sequence shown here is derived from an EMBL/GenBank/DDBJ whole genome shotgun (WGS) entry which is preliminary data.</text>
</comment>
<feature type="compositionally biased region" description="Polar residues" evidence="17">
    <location>
        <begin position="857"/>
        <end position="869"/>
    </location>
</feature>
<feature type="region of interest" description="Disordered" evidence="17">
    <location>
        <begin position="856"/>
        <end position="896"/>
    </location>
</feature>
<dbReference type="InterPro" id="IPR011993">
    <property type="entry name" value="PH-like_dom_sf"/>
</dbReference>
<evidence type="ECO:0000256" key="10">
    <source>
        <dbReference type="ARBA" id="ARBA00022777"/>
    </source>
</evidence>
<dbReference type="PANTHER" id="PTHR46221:SF9">
    <property type="entry name" value="NON-SPECIFIC PROTEIN-TYROSINE KINASE"/>
    <property type="match status" value="1"/>
</dbReference>
<reference evidence="20" key="1">
    <citation type="submission" date="2023-03" db="EMBL/GenBank/DDBJ databases">
        <authorList>
            <person name="Steffen K."/>
            <person name="Cardenas P."/>
        </authorList>
    </citation>
    <scope>NUCLEOTIDE SEQUENCE</scope>
</reference>
<dbReference type="PROSITE" id="PS50057">
    <property type="entry name" value="FERM_3"/>
    <property type="match status" value="1"/>
</dbReference>
<dbReference type="SUPFAM" id="SSF47031">
    <property type="entry name" value="Second domain of FERM"/>
    <property type="match status" value="1"/>
</dbReference>
<dbReference type="Gene3D" id="1.20.120.330">
    <property type="entry name" value="Nucleotidyltransferases domain 2"/>
    <property type="match status" value="1"/>
</dbReference>
<dbReference type="FunFam" id="1.10.510.10:FF:000027">
    <property type="entry name" value="Receptor protein-tyrosine kinase"/>
    <property type="match status" value="1"/>
</dbReference>
<evidence type="ECO:0000256" key="2">
    <source>
        <dbReference type="ARBA" id="ARBA00004316"/>
    </source>
</evidence>
<evidence type="ECO:0000256" key="15">
    <source>
        <dbReference type="ARBA" id="ARBA00023273"/>
    </source>
</evidence>
<name>A0AA35T8H9_GEOBA</name>
<dbReference type="SUPFAM" id="SSF56112">
    <property type="entry name" value="Protein kinase-like (PK-like)"/>
    <property type="match status" value="1"/>
</dbReference>
<protein>
    <submittedName>
        <fullName evidence="20">Focal adhesion kinase 1</fullName>
    </submittedName>
</protein>
<dbReference type="InterPro" id="IPR014352">
    <property type="entry name" value="FERM/acyl-CoA-bd_prot_sf"/>
</dbReference>
<dbReference type="GO" id="GO:0005737">
    <property type="term" value="C:cytoplasm"/>
    <property type="evidence" value="ECO:0007669"/>
    <property type="project" value="UniProtKB-SubCell"/>
</dbReference>